<accession>A0A2N5TIW9</accession>
<feature type="region of interest" description="Disordered" evidence="1">
    <location>
        <begin position="1"/>
        <end position="25"/>
    </location>
</feature>
<sequence length="174" mass="19317">MADTGNNPNDRSADRNQTTDSSDLATTKDWFKKALKVQNASIIQAQEDCQQVIKDRRADHKLFLAAHQDNSNCISRLEDLLLAMNIKKKGDAQPRPARMEQINCCAREIHASTGRLPSPIREHACWDTYFDNKGCFPNLDPAAVAALAELDEQLLANEIARAEQADLADEIAGQ</sequence>
<proteinExistence type="predicted"/>
<evidence type="ECO:0000256" key="1">
    <source>
        <dbReference type="SAM" id="MobiDB-lite"/>
    </source>
</evidence>
<dbReference type="AlphaFoldDB" id="A0A2N5TIW9"/>
<reference evidence="2 3" key="1">
    <citation type="submission" date="2017-11" db="EMBL/GenBank/DDBJ databases">
        <title>De novo assembly and phasing of dikaryotic genomes from two isolates of Puccinia coronata f. sp. avenae, the causal agent of oat crown rust.</title>
        <authorList>
            <person name="Miller M.E."/>
            <person name="Zhang Y."/>
            <person name="Omidvar V."/>
            <person name="Sperschneider J."/>
            <person name="Schwessinger B."/>
            <person name="Raley C."/>
            <person name="Palmer J.M."/>
            <person name="Garnica D."/>
            <person name="Upadhyaya N."/>
            <person name="Rathjen J."/>
            <person name="Taylor J.M."/>
            <person name="Park R.F."/>
            <person name="Dodds P.N."/>
            <person name="Hirsch C.D."/>
            <person name="Kianian S.F."/>
            <person name="Figueroa M."/>
        </authorList>
    </citation>
    <scope>NUCLEOTIDE SEQUENCE [LARGE SCALE GENOMIC DNA]</scope>
    <source>
        <strain evidence="2">12SD80</strain>
    </source>
</reference>
<dbReference type="EMBL" id="PGCI01000546">
    <property type="protein sequence ID" value="PLW25348.1"/>
    <property type="molecule type" value="Genomic_DNA"/>
</dbReference>
<gene>
    <name evidence="2" type="ORF">PCASD_26626</name>
</gene>
<organism evidence="2 3">
    <name type="scientific">Puccinia coronata f. sp. avenae</name>
    <dbReference type="NCBI Taxonomy" id="200324"/>
    <lineage>
        <taxon>Eukaryota</taxon>
        <taxon>Fungi</taxon>
        <taxon>Dikarya</taxon>
        <taxon>Basidiomycota</taxon>
        <taxon>Pucciniomycotina</taxon>
        <taxon>Pucciniomycetes</taxon>
        <taxon>Pucciniales</taxon>
        <taxon>Pucciniaceae</taxon>
        <taxon>Puccinia</taxon>
    </lineage>
</organism>
<evidence type="ECO:0000313" key="2">
    <source>
        <dbReference type="EMBL" id="PLW25348.1"/>
    </source>
</evidence>
<dbReference type="Proteomes" id="UP000235392">
    <property type="component" value="Unassembled WGS sequence"/>
</dbReference>
<comment type="caution">
    <text evidence="2">The sequence shown here is derived from an EMBL/GenBank/DDBJ whole genome shotgun (WGS) entry which is preliminary data.</text>
</comment>
<protein>
    <submittedName>
        <fullName evidence="2">Uncharacterized protein</fullName>
    </submittedName>
</protein>
<evidence type="ECO:0000313" key="3">
    <source>
        <dbReference type="Proteomes" id="UP000235392"/>
    </source>
</evidence>
<name>A0A2N5TIW9_9BASI</name>